<dbReference type="GO" id="GO:0016075">
    <property type="term" value="P:rRNA catabolic process"/>
    <property type="evidence" value="ECO:0007669"/>
    <property type="project" value="TreeGrafter"/>
</dbReference>
<evidence type="ECO:0000313" key="2">
    <source>
        <dbReference type="EMBL" id="KAI3934249.1"/>
    </source>
</evidence>
<dbReference type="InterPro" id="IPR012340">
    <property type="entry name" value="NA-bd_OB-fold"/>
</dbReference>
<dbReference type="Gene3D" id="3.50.50.60">
    <property type="entry name" value="FAD/NAD(P)-binding domain"/>
    <property type="match status" value="1"/>
</dbReference>
<proteinExistence type="predicted"/>
<comment type="caution">
    <text evidence="2">The sequence shown here is derived from an EMBL/GenBank/DDBJ whole genome shotgun (WGS) entry which is preliminary data.</text>
</comment>
<protein>
    <recommendedName>
        <fullName evidence="1">RNB domain-containing protein</fullName>
    </recommendedName>
</protein>
<dbReference type="PANTHER" id="PTHR23355:SF35">
    <property type="entry name" value="EXOSOME COMPLEX EXONUCLEASE RRP44"/>
    <property type="match status" value="1"/>
</dbReference>
<reference evidence="2" key="1">
    <citation type="submission" date="2022-04" db="EMBL/GenBank/DDBJ databases">
        <title>A functionally conserved STORR gene fusion in Papaver species that diverged 16.8 million years ago.</title>
        <authorList>
            <person name="Catania T."/>
        </authorList>
    </citation>
    <scope>NUCLEOTIDE SEQUENCE</scope>
    <source>
        <strain evidence="2">S-188037</strain>
    </source>
</reference>
<dbReference type="InterPro" id="IPR001900">
    <property type="entry name" value="RNase_II/R"/>
</dbReference>
<dbReference type="Pfam" id="PF00773">
    <property type="entry name" value="RNB"/>
    <property type="match status" value="1"/>
</dbReference>
<feature type="domain" description="RNB" evidence="1">
    <location>
        <begin position="66"/>
        <end position="144"/>
    </location>
</feature>
<dbReference type="InterPro" id="IPR036188">
    <property type="entry name" value="FAD/NAD-bd_sf"/>
</dbReference>
<sequence length="243" mass="27580">MVESNQNKEEIDFNCLAEVVLRFTNALGAMIYPIYGQGELPQAFFRCAAVKCALYINLFFVDICSLRSDIYTQSVIKSCAALSYIEAQARMDDSCLMDSLTTDLRNMNALAKIMRLRRIERGALTLASAEADYSYFNKLICILTIRCTTQMSLYTDCLLQLWGFISFHQYSKIDLNLLTLLTILITGIGMLNQMVGRASVELHTLIYFRNRPTDTEARIVKIRSNGFIVFVPKYAFYLAAALL</sequence>
<evidence type="ECO:0000259" key="1">
    <source>
        <dbReference type="Pfam" id="PF00773"/>
    </source>
</evidence>
<name>A0AAD4T0R5_9MAGN</name>
<accession>A0AAD4T0R5</accession>
<dbReference type="GO" id="GO:0071031">
    <property type="term" value="P:nuclear mRNA surveillance of mRNA 3'-end processing"/>
    <property type="evidence" value="ECO:0007669"/>
    <property type="project" value="TreeGrafter"/>
</dbReference>
<dbReference type="GO" id="GO:0000177">
    <property type="term" value="C:cytoplasmic exosome (RNase complex)"/>
    <property type="evidence" value="ECO:0007669"/>
    <property type="project" value="TreeGrafter"/>
</dbReference>
<evidence type="ECO:0000313" key="3">
    <source>
        <dbReference type="Proteomes" id="UP001202328"/>
    </source>
</evidence>
<dbReference type="AlphaFoldDB" id="A0AAD4T0R5"/>
<dbReference type="GO" id="GO:0004519">
    <property type="term" value="F:endonuclease activity"/>
    <property type="evidence" value="ECO:0007669"/>
    <property type="project" value="TreeGrafter"/>
</dbReference>
<organism evidence="2 3">
    <name type="scientific">Papaver atlanticum</name>
    <dbReference type="NCBI Taxonomy" id="357466"/>
    <lineage>
        <taxon>Eukaryota</taxon>
        <taxon>Viridiplantae</taxon>
        <taxon>Streptophyta</taxon>
        <taxon>Embryophyta</taxon>
        <taxon>Tracheophyta</taxon>
        <taxon>Spermatophyta</taxon>
        <taxon>Magnoliopsida</taxon>
        <taxon>Ranunculales</taxon>
        <taxon>Papaveraceae</taxon>
        <taxon>Papaveroideae</taxon>
        <taxon>Papaver</taxon>
    </lineage>
</organism>
<dbReference type="GO" id="GO:0003723">
    <property type="term" value="F:RNA binding"/>
    <property type="evidence" value="ECO:0007669"/>
    <property type="project" value="InterPro"/>
</dbReference>
<dbReference type="GO" id="GO:0000175">
    <property type="term" value="F:3'-5'-RNA exonuclease activity"/>
    <property type="evidence" value="ECO:0007669"/>
    <property type="project" value="TreeGrafter"/>
</dbReference>
<dbReference type="Proteomes" id="UP001202328">
    <property type="component" value="Unassembled WGS sequence"/>
</dbReference>
<dbReference type="InterPro" id="IPR050180">
    <property type="entry name" value="RNR_Ribonuclease"/>
</dbReference>
<dbReference type="SUPFAM" id="SSF50249">
    <property type="entry name" value="Nucleic acid-binding proteins"/>
    <property type="match status" value="1"/>
</dbReference>
<gene>
    <name evidence="2" type="ORF">MKW98_009230</name>
</gene>
<keyword evidence="3" id="KW-1185">Reference proteome</keyword>
<dbReference type="EMBL" id="JAJJMB010006586">
    <property type="protein sequence ID" value="KAI3934249.1"/>
    <property type="molecule type" value="Genomic_DNA"/>
</dbReference>
<dbReference type="GO" id="GO:0000176">
    <property type="term" value="C:nuclear exosome (RNase complex)"/>
    <property type="evidence" value="ECO:0007669"/>
    <property type="project" value="TreeGrafter"/>
</dbReference>
<dbReference type="PANTHER" id="PTHR23355">
    <property type="entry name" value="RIBONUCLEASE"/>
    <property type="match status" value="1"/>
</dbReference>